<proteinExistence type="predicted"/>
<dbReference type="CDD" id="cd11301">
    <property type="entry name" value="Fut1_Fut2_like"/>
    <property type="match status" value="1"/>
</dbReference>
<dbReference type="InterPro" id="IPR002516">
    <property type="entry name" value="Glyco_trans_11"/>
</dbReference>
<dbReference type="STRING" id="390241.SAMN04488023_12713"/>
<sequence length="290" mass="34365">MDVVVIFNGLGNQMSQYALFLQKKKLDQSTQLISFCADHNGFELDSVFSVSWKRNIRERLLYLTYRILLTEKKIIKPIQFLFSKFQFKIVNENYDYSFKREYLSPSKGITFYVGGWHSELYFSEARTEVKRAFQFKQLDDEQNRALLSKIVNGQSVALHVRRGDYMNEENLKLFGRVCTDAYFQKAIATMIEKVPDAHFYVFSNDLKWVKENLRIERVTYIDHNSGKDSWKDMYLMSKCKHNVISNSTFSWWGAWLNENPEKIIISPTKFLNDDLSTDVYPQEWLKISEY</sequence>
<protein>
    <submittedName>
        <fullName evidence="3">Glycosyl transferase family 11</fullName>
    </submittedName>
</protein>
<accession>A0A1H9U2V9</accession>
<dbReference type="GO" id="GO:0016020">
    <property type="term" value="C:membrane"/>
    <property type="evidence" value="ECO:0007669"/>
    <property type="project" value="InterPro"/>
</dbReference>
<dbReference type="RefSeq" id="WP_090886837.1">
    <property type="nucleotide sequence ID" value="NZ_FOGG01000027.1"/>
</dbReference>
<evidence type="ECO:0000256" key="2">
    <source>
        <dbReference type="ARBA" id="ARBA00022679"/>
    </source>
</evidence>
<dbReference type="OrthoDB" id="9794601at2"/>
<keyword evidence="1" id="KW-0328">Glycosyltransferase</keyword>
<dbReference type="PANTHER" id="PTHR11927">
    <property type="entry name" value="GALACTOSIDE 2-L-FUCOSYLTRANSFERASE"/>
    <property type="match status" value="1"/>
</dbReference>
<dbReference type="AlphaFoldDB" id="A0A1H9U2V9"/>
<reference evidence="3 4" key="1">
    <citation type="submission" date="2016-10" db="EMBL/GenBank/DDBJ databases">
        <authorList>
            <person name="de Groot N.N."/>
        </authorList>
    </citation>
    <scope>NUCLEOTIDE SEQUENCE [LARGE SCALE GENOMIC DNA]</scope>
    <source>
        <strain evidence="3 4">DSM 18610</strain>
    </source>
</reference>
<keyword evidence="2 3" id="KW-0808">Transferase</keyword>
<organism evidence="3 4">
    <name type="scientific">Pedobacter rhizosphaerae</name>
    <dbReference type="NCBI Taxonomy" id="390241"/>
    <lineage>
        <taxon>Bacteria</taxon>
        <taxon>Pseudomonadati</taxon>
        <taxon>Bacteroidota</taxon>
        <taxon>Sphingobacteriia</taxon>
        <taxon>Sphingobacteriales</taxon>
        <taxon>Sphingobacteriaceae</taxon>
        <taxon>Pedobacter</taxon>
    </lineage>
</organism>
<evidence type="ECO:0000313" key="3">
    <source>
        <dbReference type="EMBL" id="SES03900.1"/>
    </source>
</evidence>
<dbReference type="Gene3D" id="3.40.50.11350">
    <property type="match status" value="1"/>
</dbReference>
<name>A0A1H9U2V9_9SPHI</name>
<evidence type="ECO:0000256" key="1">
    <source>
        <dbReference type="ARBA" id="ARBA00022676"/>
    </source>
</evidence>
<dbReference type="Pfam" id="PF01531">
    <property type="entry name" value="Glyco_transf_11"/>
    <property type="match status" value="1"/>
</dbReference>
<dbReference type="PANTHER" id="PTHR11927:SF9">
    <property type="entry name" value="L-FUCOSYLTRANSFERASE"/>
    <property type="match status" value="1"/>
</dbReference>
<dbReference type="EMBL" id="FOGG01000027">
    <property type="protein sequence ID" value="SES03900.1"/>
    <property type="molecule type" value="Genomic_DNA"/>
</dbReference>
<evidence type="ECO:0000313" key="4">
    <source>
        <dbReference type="Proteomes" id="UP000199572"/>
    </source>
</evidence>
<dbReference type="GO" id="GO:0008107">
    <property type="term" value="F:galactoside 2-alpha-L-fucosyltransferase activity"/>
    <property type="evidence" value="ECO:0007669"/>
    <property type="project" value="InterPro"/>
</dbReference>
<keyword evidence="4" id="KW-1185">Reference proteome</keyword>
<dbReference type="Proteomes" id="UP000199572">
    <property type="component" value="Unassembled WGS sequence"/>
</dbReference>
<dbReference type="GO" id="GO:0005975">
    <property type="term" value="P:carbohydrate metabolic process"/>
    <property type="evidence" value="ECO:0007669"/>
    <property type="project" value="InterPro"/>
</dbReference>
<gene>
    <name evidence="3" type="ORF">SAMN04488023_12713</name>
</gene>